<evidence type="ECO:0008006" key="11">
    <source>
        <dbReference type="Google" id="ProtNLM"/>
    </source>
</evidence>
<accession>A0A5N6P4R8</accession>
<comment type="similarity">
    <text evidence="7">Belongs to the major facilitator superfamily. Phosphate:H(+) symporter (TC 2.A.1.9) family.</text>
</comment>
<evidence type="ECO:0000256" key="5">
    <source>
        <dbReference type="ARBA" id="ARBA00022989"/>
    </source>
</evidence>
<feature type="transmembrane region" description="Helical" evidence="8">
    <location>
        <begin position="346"/>
        <end position="366"/>
    </location>
</feature>
<reference evidence="9 10" key="1">
    <citation type="submission" date="2019-05" db="EMBL/GenBank/DDBJ databases">
        <title>Mikania micrantha, genome provides insights into the molecular mechanism of rapid growth.</title>
        <authorList>
            <person name="Liu B."/>
        </authorList>
    </citation>
    <scope>NUCLEOTIDE SEQUENCE [LARGE SCALE GENOMIC DNA]</scope>
    <source>
        <strain evidence="9">NLD-2019</strain>
        <tissue evidence="9">Leaf</tissue>
    </source>
</reference>
<dbReference type="InterPro" id="IPR039309">
    <property type="entry name" value="BT1"/>
</dbReference>
<keyword evidence="3" id="KW-0813">Transport</keyword>
<protein>
    <recommendedName>
        <fullName evidence="11">Major facilitator superfamily (MFS) profile domain-containing protein</fullName>
    </recommendedName>
</protein>
<comment type="similarity">
    <text evidence="2">Belongs to the major facilitator superfamily. Folate-biopterin transporter (TC 2.A.71) family.</text>
</comment>
<evidence type="ECO:0000313" key="9">
    <source>
        <dbReference type="EMBL" id="KAD5803631.1"/>
    </source>
</evidence>
<dbReference type="Pfam" id="PF03092">
    <property type="entry name" value="BT1"/>
    <property type="match status" value="1"/>
</dbReference>
<keyword evidence="10" id="KW-1185">Reference proteome</keyword>
<dbReference type="EMBL" id="SZYD01000007">
    <property type="protein sequence ID" value="KAD5803631.1"/>
    <property type="molecule type" value="Genomic_DNA"/>
</dbReference>
<evidence type="ECO:0000256" key="7">
    <source>
        <dbReference type="ARBA" id="ARBA00044504"/>
    </source>
</evidence>
<sequence length="548" mass="60741">MASSSVCNGNPPFTSNPFFQKPAKNQTLFKSNTPLHFTSVRHRSPLKILRSPNCRNPRNPRTDVVDPVVFYLNKIKKTEIERKDGNFSGIQEFLNLCGFGYCVQGFRCFPWLALNFHMANNLNLNPSTLQLVQYSANLPMVAKPLYGILSDALFIGGSHRLPYISIGVALQILSWGSMAFIPIAREALPILMTCVLLSNLGASITEVAKDALVAEYGQKNKINGLQSYAFMALAAGGVLANCLGGFLLLRTQKPTFMFLIFASLLSFQLVLSLKTKESSFRLPESSNHHESISSTIKKQLSDLIFAIKDDRVFQSLSWVVASYSMVPILSGSLFCYQIQILNLDPFVIGMSKVTGQLLLLAITILYNRYFKTISLRKLIKNVQILYACSLLLDLVLVKQANLKLGIPNNVYVVCISGLAEMINQFKILPFQVLFASLAPPGCEGSLMSFLASALCLSSICSGFLGVGMASCLRITSVDYSNLPAGIIIQFLAALVPVFWIHNVPASQPLDDNKKTGLSKKKRKTRRVGRVVFNMVFVYRRERESEAQR</sequence>
<dbReference type="PANTHER" id="PTHR31585:SF12">
    <property type="entry name" value="FOLATE-BIOPTERIN TRANSPORTER 9, CHLOROPLASTIC-RELATED"/>
    <property type="match status" value="1"/>
</dbReference>
<proteinExistence type="inferred from homology"/>
<feature type="transmembrane region" description="Helical" evidence="8">
    <location>
        <begin position="316"/>
        <end position="340"/>
    </location>
</feature>
<evidence type="ECO:0000256" key="6">
    <source>
        <dbReference type="ARBA" id="ARBA00023136"/>
    </source>
</evidence>
<evidence type="ECO:0000256" key="4">
    <source>
        <dbReference type="ARBA" id="ARBA00022692"/>
    </source>
</evidence>
<feature type="transmembrane region" description="Helical" evidence="8">
    <location>
        <begin position="446"/>
        <end position="469"/>
    </location>
</feature>
<evidence type="ECO:0000256" key="1">
    <source>
        <dbReference type="ARBA" id="ARBA00004141"/>
    </source>
</evidence>
<evidence type="ECO:0000313" key="10">
    <source>
        <dbReference type="Proteomes" id="UP000326396"/>
    </source>
</evidence>
<keyword evidence="5 8" id="KW-1133">Transmembrane helix</keyword>
<dbReference type="OrthoDB" id="1923497at2759"/>
<keyword evidence="4 8" id="KW-0812">Transmembrane</keyword>
<evidence type="ECO:0000256" key="3">
    <source>
        <dbReference type="ARBA" id="ARBA00022448"/>
    </source>
</evidence>
<organism evidence="9 10">
    <name type="scientific">Mikania micrantha</name>
    <name type="common">bitter vine</name>
    <dbReference type="NCBI Taxonomy" id="192012"/>
    <lineage>
        <taxon>Eukaryota</taxon>
        <taxon>Viridiplantae</taxon>
        <taxon>Streptophyta</taxon>
        <taxon>Embryophyta</taxon>
        <taxon>Tracheophyta</taxon>
        <taxon>Spermatophyta</taxon>
        <taxon>Magnoliopsida</taxon>
        <taxon>eudicotyledons</taxon>
        <taxon>Gunneridae</taxon>
        <taxon>Pentapetalae</taxon>
        <taxon>asterids</taxon>
        <taxon>campanulids</taxon>
        <taxon>Asterales</taxon>
        <taxon>Asteraceae</taxon>
        <taxon>Asteroideae</taxon>
        <taxon>Heliantheae alliance</taxon>
        <taxon>Eupatorieae</taxon>
        <taxon>Mikania</taxon>
    </lineage>
</organism>
<comment type="subcellular location">
    <subcellularLocation>
        <location evidence="1">Membrane</location>
        <topology evidence="1">Multi-pass membrane protein</topology>
    </subcellularLocation>
</comment>
<dbReference type="Gene3D" id="1.20.1250.20">
    <property type="entry name" value="MFS general substrate transporter like domains"/>
    <property type="match status" value="1"/>
</dbReference>
<feature type="transmembrane region" description="Helical" evidence="8">
    <location>
        <begin position="161"/>
        <end position="181"/>
    </location>
</feature>
<dbReference type="AlphaFoldDB" id="A0A5N6P4R8"/>
<dbReference type="InterPro" id="IPR036259">
    <property type="entry name" value="MFS_trans_sf"/>
</dbReference>
<keyword evidence="6 8" id="KW-0472">Membrane</keyword>
<dbReference type="GO" id="GO:0016020">
    <property type="term" value="C:membrane"/>
    <property type="evidence" value="ECO:0007669"/>
    <property type="project" value="UniProtKB-SubCell"/>
</dbReference>
<dbReference type="NCBIfam" id="TIGR00788">
    <property type="entry name" value="fbt"/>
    <property type="match status" value="1"/>
</dbReference>
<comment type="caution">
    <text evidence="9">The sequence shown here is derived from an EMBL/GenBank/DDBJ whole genome shotgun (WGS) entry which is preliminary data.</text>
</comment>
<evidence type="ECO:0000256" key="8">
    <source>
        <dbReference type="SAM" id="Phobius"/>
    </source>
</evidence>
<evidence type="ECO:0000256" key="2">
    <source>
        <dbReference type="ARBA" id="ARBA00007015"/>
    </source>
</evidence>
<dbReference type="PANTHER" id="PTHR31585">
    <property type="entry name" value="FOLATE-BIOPTERIN TRANSPORTER 1, CHLOROPLASTIC"/>
    <property type="match status" value="1"/>
</dbReference>
<gene>
    <name evidence="9" type="ORF">E3N88_14991</name>
</gene>
<dbReference type="SUPFAM" id="SSF103473">
    <property type="entry name" value="MFS general substrate transporter"/>
    <property type="match status" value="1"/>
</dbReference>
<feature type="transmembrane region" description="Helical" evidence="8">
    <location>
        <begin position="481"/>
        <end position="500"/>
    </location>
</feature>
<name>A0A5N6P4R8_9ASTR</name>
<dbReference type="InterPro" id="IPR004324">
    <property type="entry name" value="FBT"/>
</dbReference>
<feature type="transmembrane region" description="Helical" evidence="8">
    <location>
        <begin position="228"/>
        <end position="249"/>
    </location>
</feature>
<dbReference type="Proteomes" id="UP000326396">
    <property type="component" value="Linkage Group LG15"/>
</dbReference>
<feature type="transmembrane region" description="Helical" evidence="8">
    <location>
        <begin position="255"/>
        <end position="273"/>
    </location>
</feature>